<gene>
    <name evidence="1" type="ORF">G2W53_012345</name>
</gene>
<sequence length="102" mass="11145">MVEPIHNHLDVPFNKSNPPPPMSPYIYSARVSGIGGLGRTDVRTKGLCLIRRSNKKMEFIYASSAKDDDGIGARKKIDLSSLRAEPPCRLVEGICSSGKESD</sequence>
<name>A0A834TXJ0_9FABA</name>
<keyword evidence="2" id="KW-1185">Reference proteome</keyword>
<evidence type="ECO:0000313" key="2">
    <source>
        <dbReference type="Proteomes" id="UP000634136"/>
    </source>
</evidence>
<proteinExistence type="predicted"/>
<organism evidence="1 2">
    <name type="scientific">Senna tora</name>
    <dbReference type="NCBI Taxonomy" id="362788"/>
    <lineage>
        <taxon>Eukaryota</taxon>
        <taxon>Viridiplantae</taxon>
        <taxon>Streptophyta</taxon>
        <taxon>Embryophyta</taxon>
        <taxon>Tracheophyta</taxon>
        <taxon>Spermatophyta</taxon>
        <taxon>Magnoliopsida</taxon>
        <taxon>eudicotyledons</taxon>
        <taxon>Gunneridae</taxon>
        <taxon>Pentapetalae</taxon>
        <taxon>rosids</taxon>
        <taxon>fabids</taxon>
        <taxon>Fabales</taxon>
        <taxon>Fabaceae</taxon>
        <taxon>Caesalpinioideae</taxon>
        <taxon>Cassia clade</taxon>
        <taxon>Senna</taxon>
    </lineage>
</organism>
<evidence type="ECO:0000313" key="1">
    <source>
        <dbReference type="EMBL" id="KAF7830012.1"/>
    </source>
</evidence>
<protein>
    <submittedName>
        <fullName evidence="1">Uncharacterized protein</fullName>
    </submittedName>
</protein>
<dbReference type="AlphaFoldDB" id="A0A834TXJ0"/>
<comment type="caution">
    <text evidence="1">The sequence shown here is derived from an EMBL/GenBank/DDBJ whole genome shotgun (WGS) entry which is preliminary data.</text>
</comment>
<reference evidence="1" key="1">
    <citation type="submission" date="2020-09" db="EMBL/GenBank/DDBJ databases">
        <title>Genome-Enabled Discovery of Anthraquinone Biosynthesis in Senna tora.</title>
        <authorList>
            <person name="Kang S.-H."/>
            <person name="Pandey R.P."/>
            <person name="Lee C.-M."/>
            <person name="Sim J.-S."/>
            <person name="Jeong J.-T."/>
            <person name="Choi B.-S."/>
            <person name="Jung M."/>
            <person name="Ginzburg D."/>
            <person name="Zhao K."/>
            <person name="Won S.Y."/>
            <person name="Oh T.-J."/>
            <person name="Yu Y."/>
            <person name="Kim N.-H."/>
            <person name="Lee O.R."/>
            <person name="Lee T.-H."/>
            <person name="Bashyal P."/>
            <person name="Kim T.-S."/>
            <person name="Lee W.-H."/>
            <person name="Kawkins C."/>
            <person name="Kim C.-K."/>
            <person name="Kim J.S."/>
            <person name="Ahn B.O."/>
            <person name="Rhee S.Y."/>
            <person name="Sohng J.K."/>
        </authorList>
    </citation>
    <scope>NUCLEOTIDE SEQUENCE</scope>
    <source>
        <tissue evidence="1">Leaf</tissue>
    </source>
</reference>
<dbReference type="EMBL" id="JAAIUW010000005">
    <property type="protein sequence ID" value="KAF7830012.1"/>
    <property type="molecule type" value="Genomic_DNA"/>
</dbReference>
<accession>A0A834TXJ0</accession>
<dbReference type="Proteomes" id="UP000634136">
    <property type="component" value="Unassembled WGS sequence"/>
</dbReference>